<dbReference type="Proteomes" id="UP000017836">
    <property type="component" value="Unassembled WGS sequence"/>
</dbReference>
<dbReference type="eggNOG" id="KOG0017">
    <property type="taxonomic scope" value="Eukaryota"/>
</dbReference>
<evidence type="ECO:0000313" key="2">
    <source>
        <dbReference type="EMBL" id="ERN03666.1"/>
    </source>
</evidence>
<keyword evidence="3" id="KW-1185">Reference proteome</keyword>
<proteinExistence type="predicted"/>
<protein>
    <recommendedName>
        <fullName evidence="1">Retrotransposon gag domain-containing protein</fullName>
    </recommendedName>
</protein>
<organism evidence="2 3">
    <name type="scientific">Amborella trichopoda</name>
    <dbReference type="NCBI Taxonomy" id="13333"/>
    <lineage>
        <taxon>Eukaryota</taxon>
        <taxon>Viridiplantae</taxon>
        <taxon>Streptophyta</taxon>
        <taxon>Embryophyta</taxon>
        <taxon>Tracheophyta</taxon>
        <taxon>Spermatophyta</taxon>
        <taxon>Magnoliopsida</taxon>
        <taxon>Amborellales</taxon>
        <taxon>Amborellaceae</taxon>
        <taxon>Amborella</taxon>
    </lineage>
</organism>
<dbReference type="Gramene" id="ERN03666">
    <property type="protein sequence ID" value="ERN03666"/>
    <property type="gene ID" value="AMTR_s00144p00067150"/>
</dbReference>
<dbReference type="EMBL" id="KI394342">
    <property type="protein sequence ID" value="ERN03666.1"/>
    <property type="molecule type" value="Genomic_DNA"/>
</dbReference>
<accession>W1P7W4</accession>
<reference evidence="3" key="1">
    <citation type="journal article" date="2013" name="Science">
        <title>The Amborella genome and the evolution of flowering plants.</title>
        <authorList>
            <consortium name="Amborella Genome Project"/>
        </authorList>
    </citation>
    <scope>NUCLEOTIDE SEQUENCE [LARGE SCALE GENOMIC DNA]</scope>
</reference>
<dbReference type="HOGENOM" id="CLU_1490976_0_0_1"/>
<gene>
    <name evidence="2" type="ORF">AMTR_s00144p00067150</name>
</gene>
<name>W1P7W4_AMBTC</name>
<evidence type="ECO:0000313" key="3">
    <source>
        <dbReference type="Proteomes" id="UP000017836"/>
    </source>
</evidence>
<evidence type="ECO:0000259" key="1">
    <source>
        <dbReference type="Pfam" id="PF03732"/>
    </source>
</evidence>
<dbReference type="Pfam" id="PF03732">
    <property type="entry name" value="Retrotrans_gag"/>
    <property type="match status" value="1"/>
</dbReference>
<sequence length="199" mass="23754">MLTSDVYLVEASQERRSTEKLHIRDHVAKLERMDELETFIEGCRQWQGWVVDAPPKIHIPEPRCYDGARDAKELENFLWDIEQDFWAVRCEEDAMVPTATMYLTGDAKLWWRTNYEDMQSGRCKIDIWEDHKRELKAQFLLENVEYLARKSLKKLKQMGSIREYVKQFSALMLEIRDMSEKDKLVYFLDGLQPWAKVEI</sequence>
<dbReference type="InterPro" id="IPR005162">
    <property type="entry name" value="Retrotrans_gag_dom"/>
</dbReference>
<dbReference type="AlphaFoldDB" id="W1P7W4"/>
<feature type="domain" description="Retrotransposon gag" evidence="1">
    <location>
        <begin position="99"/>
        <end position="193"/>
    </location>
</feature>